<protein>
    <submittedName>
        <fullName evidence="1">Reverse transcriptase domain-containing protein</fullName>
    </submittedName>
</protein>
<dbReference type="InterPro" id="IPR032567">
    <property type="entry name" value="RTL1-rel"/>
</dbReference>
<reference evidence="1" key="1">
    <citation type="journal article" date="2019" name="Sci. Rep.">
        <title>Draft genome of Tanacetum cinerariifolium, the natural source of mosquito coil.</title>
        <authorList>
            <person name="Yamashiro T."/>
            <person name="Shiraishi A."/>
            <person name="Satake H."/>
            <person name="Nakayama K."/>
        </authorList>
    </citation>
    <scope>NUCLEOTIDE SEQUENCE</scope>
</reference>
<dbReference type="Gene3D" id="3.10.10.10">
    <property type="entry name" value="HIV Type 1 Reverse Transcriptase, subunit A, domain 1"/>
    <property type="match status" value="1"/>
</dbReference>
<dbReference type="GO" id="GO:0003964">
    <property type="term" value="F:RNA-directed DNA polymerase activity"/>
    <property type="evidence" value="ECO:0007669"/>
    <property type="project" value="UniProtKB-KW"/>
</dbReference>
<dbReference type="SUPFAM" id="SSF56672">
    <property type="entry name" value="DNA/RNA polymerases"/>
    <property type="match status" value="1"/>
</dbReference>
<sequence>MPLKRRSQTNPQTPLTQEDVNQLVRDGIEAAIRAERERVREEAIRDRGPARGPTVAPVAQECTLTGFIKYNPTKVKFATATLYGRALTWWNTQEVQRLEDGLRHLKLRDTNIAAYIERFIELALLCPDAIPIERKKVKLYIKRNCLAKCTKCNKMGHKAKDYRVRGVATRVNTLPIQACYECEERNHNRSRFPKLVDQKGGNATGRAYALRYAEQGQGPNVFNVILNISYEVELADGKLVSTNTVLRGCTLNLLNQLFKVDLLPIELGTFDVIIGFPPPQQVEFKIELLPGSAPIARAPYRLVPSELKELSNQLKELSEKGSIRPSSSP</sequence>
<keyword evidence="1" id="KW-0548">Nucleotidyltransferase</keyword>
<name>A0A6L2NCM8_TANCI</name>
<dbReference type="AlphaFoldDB" id="A0A6L2NCM8"/>
<keyword evidence="1" id="KW-0695">RNA-directed DNA polymerase</keyword>
<dbReference type="PANTHER" id="PTHR15503">
    <property type="entry name" value="LDOC1 RELATED"/>
    <property type="match status" value="1"/>
</dbReference>
<organism evidence="1">
    <name type="scientific">Tanacetum cinerariifolium</name>
    <name type="common">Dalmatian daisy</name>
    <name type="synonym">Chrysanthemum cinerariifolium</name>
    <dbReference type="NCBI Taxonomy" id="118510"/>
    <lineage>
        <taxon>Eukaryota</taxon>
        <taxon>Viridiplantae</taxon>
        <taxon>Streptophyta</taxon>
        <taxon>Embryophyta</taxon>
        <taxon>Tracheophyta</taxon>
        <taxon>Spermatophyta</taxon>
        <taxon>Magnoliopsida</taxon>
        <taxon>eudicotyledons</taxon>
        <taxon>Gunneridae</taxon>
        <taxon>Pentapetalae</taxon>
        <taxon>asterids</taxon>
        <taxon>campanulids</taxon>
        <taxon>Asterales</taxon>
        <taxon>Asteraceae</taxon>
        <taxon>Asteroideae</taxon>
        <taxon>Anthemideae</taxon>
        <taxon>Anthemidinae</taxon>
        <taxon>Tanacetum</taxon>
    </lineage>
</organism>
<evidence type="ECO:0000313" key="1">
    <source>
        <dbReference type="EMBL" id="GEU83247.1"/>
    </source>
</evidence>
<dbReference type="EMBL" id="BKCJ010008644">
    <property type="protein sequence ID" value="GEU83247.1"/>
    <property type="molecule type" value="Genomic_DNA"/>
</dbReference>
<proteinExistence type="predicted"/>
<dbReference type="PANTHER" id="PTHR15503:SF45">
    <property type="entry name" value="RNA-DIRECTED DNA POLYMERASE HOMOLOG"/>
    <property type="match status" value="1"/>
</dbReference>
<gene>
    <name evidence="1" type="ORF">Tci_055225</name>
</gene>
<dbReference type="InterPro" id="IPR043502">
    <property type="entry name" value="DNA/RNA_pol_sf"/>
</dbReference>
<comment type="caution">
    <text evidence="1">The sequence shown here is derived from an EMBL/GenBank/DDBJ whole genome shotgun (WGS) entry which is preliminary data.</text>
</comment>
<keyword evidence="1" id="KW-0808">Transferase</keyword>
<accession>A0A6L2NCM8</accession>